<protein>
    <submittedName>
        <fullName evidence="1">Uncharacterized protein</fullName>
    </submittedName>
</protein>
<dbReference type="Proteomes" id="UP000319576">
    <property type="component" value="Chromosome"/>
</dbReference>
<reference evidence="1 2" key="1">
    <citation type="submission" date="2019-02" db="EMBL/GenBank/DDBJ databases">
        <title>Deep-cultivation of Planctomycetes and their phenomic and genomic characterization uncovers novel biology.</title>
        <authorList>
            <person name="Wiegand S."/>
            <person name="Jogler M."/>
            <person name="Boedeker C."/>
            <person name="Pinto D."/>
            <person name="Vollmers J."/>
            <person name="Rivas-Marin E."/>
            <person name="Kohn T."/>
            <person name="Peeters S.H."/>
            <person name="Heuer A."/>
            <person name="Rast P."/>
            <person name="Oberbeckmann S."/>
            <person name="Bunk B."/>
            <person name="Jeske O."/>
            <person name="Meyerdierks A."/>
            <person name="Storesund J.E."/>
            <person name="Kallscheuer N."/>
            <person name="Luecker S."/>
            <person name="Lage O.M."/>
            <person name="Pohl T."/>
            <person name="Merkel B.J."/>
            <person name="Hornburger P."/>
            <person name="Mueller R.-W."/>
            <person name="Bruemmer F."/>
            <person name="Labrenz M."/>
            <person name="Spormann A.M."/>
            <person name="Op den Camp H."/>
            <person name="Overmann J."/>
            <person name="Amann R."/>
            <person name="Jetten M.S.M."/>
            <person name="Mascher T."/>
            <person name="Medema M.H."/>
            <person name="Devos D.P."/>
            <person name="Kaster A.-K."/>
            <person name="Ovreas L."/>
            <person name="Rohde M."/>
            <person name="Galperin M.Y."/>
            <person name="Jogler C."/>
        </authorList>
    </citation>
    <scope>NUCLEOTIDE SEQUENCE [LARGE SCALE GENOMIC DNA]</scope>
    <source>
        <strain evidence="1 2">ETA_A1</strain>
    </source>
</reference>
<dbReference type="EMBL" id="CP036273">
    <property type="protein sequence ID" value="QDU20572.1"/>
    <property type="molecule type" value="Genomic_DNA"/>
</dbReference>
<dbReference type="RefSeq" id="WP_145238364.1">
    <property type="nucleotide sequence ID" value="NZ_CP036273.1"/>
</dbReference>
<name>A0A517XSW2_9BACT</name>
<dbReference type="AlphaFoldDB" id="A0A517XSW2"/>
<gene>
    <name evidence="1" type="ORF">ETAA1_25270</name>
</gene>
<proteinExistence type="predicted"/>
<accession>A0A517XSW2</accession>
<evidence type="ECO:0000313" key="1">
    <source>
        <dbReference type="EMBL" id="QDU20572.1"/>
    </source>
</evidence>
<dbReference type="KEGG" id="uli:ETAA1_25270"/>
<evidence type="ECO:0000313" key="2">
    <source>
        <dbReference type="Proteomes" id="UP000319576"/>
    </source>
</evidence>
<sequence length="126" mass="13713">MQLKKVRLTLNTTRFVSSEAEFDEDKPGKMLVLPAVSFRKAVALAETTGFRAPRGSFMPSHTVEFARALKEAMSRKAKIVAGPRGSSGISAEGQLRDFFAQPAQARLLKRLLEFVVDGGSLDVSDA</sequence>
<organism evidence="1 2">
    <name type="scientific">Urbifossiella limnaea</name>
    <dbReference type="NCBI Taxonomy" id="2528023"/>
    <lineage>
        <taxon>Bacteria</taxon>
        <taxon>Pseudomonadati</taxon>
        <taxon>Planctomycetota</taxon>
        <taxon>Planctomycetia</taxon>
        <taxon>Gemmatales</taxon>
        <taxon>Gemmataceae</taxon>
        <taxon>Urbifossiella</taxon>
    </lineage>
</organism>
<keyword evidence="2" id="KW-1185">Reference proteome</keyword>